<dbReference type="EMBL" id="CDGG01000001">
    <property type="protein sequence ID" value="CEI81877.1"/>
    <property type="molecule type" value="Genomic_DNA"/>
</dbReference>
<proteinExistence type="predicted"/>
<protein>
    <submittedName>
        <fullName evidence="1">Uncharacterized protein</fullName>
    </submittedName>
</protein>
<gene>
    <name evidence="1" type="ORF">BN997_01732</name>
</gene>
<dbReference type="AlphaFoldDB" id="A0A0A1MQH4"/>
<keyword evidence="2" id="KW-1185">Reference proteome</keyword>
<dbReference type="Proteomes" id="UP000040453">
    <property type="component" value="Unassembled WGS sequence"/>
</dbReference>
<evidence type="ECO:0000313" key="2">
    <source>
        <dbReference type="Proteomes" id="UP000040453"/>
    </source>
</evidence>
<accession>A0A0A1MQH4</accession>
<sequence>MDKTDEPMKRMANLRLSHAGFAQYYKELLSRNHHLFKGSRKNKSHQHFFQKVHRANYFDIT</sequence>
<dbReference type="RefSeq" id="WP_042531312.1">
    <property type="nucleotide sequence ID" value="NZ_CDGG01000001.1"/>
</dbReference>
<reference evidence="1 2" key="1">
    <citation type="submission" date="2014-11" db="EMBL/GenBank/DDBJ databases">
        <authorList>
            <person name="Urmite Genomes Urmite Genomes"/>
        </authorList>
    </citation>
    <scope>NUCLEOTIDE SEQUENCE [LARGE SCALE GENOMIC DNA]</scope>
    <source>
        <strain evidence="1 2">Oc5</strain>
    </source>
</reference>
<evidence type="ECO:0000313" key="1">
    <source>
        <dbReference type="EMBL" id="CEI81877.1"/>
    </source>
</evidence>
<dbReference type="OrthoDB" id="2721236at2"/>
<name>A0A0A1MQH4_9BACI</name>
<organism evidence="1 2">
    <name type="scientific">Oceanobacillus oncorhynchi</name>
    <dbReference type="NCBI Taxonomy" id="545501"/>
    <lineage>
        <taxon>Bacteria</taxon>
        <taxon>Bacillati</taxon>
        <taxon>Bacillota</taxon>
        <taxon>Bacilli</taxon>
        <taxon>Bacillales</taxon>
        <taxon>Bacillaceae</taxon>
        <taxon>Oceanobacillus</taxon>
    </lineage>
</organism>